<feature type="transmembrane region" description="Helical" evidence="2">
    <location>
        <begin position="29"/>
        <end position="49"/>
    </location>
</feature>
<evidence type="ECO:0000313" key="3">
    <source>
        <dbReference type="EMBL" id="MBP1855360.1"/>
    </source>
</evidence>
<feature type="compositionally biased region" description="Polar residues" evidence="1">
    <location>
        <begin position="145"/>
        <end position="172"/>
    </location>
</feature>
<keyword evidence="2" id="KW-1133">Transmembrane helix</keyword>
<accession>A0ABS4EBQ6</accession>
<evidence type="ECO:0000256" key="2">
    <source>
        <dbReference type="SAM" id="Phobius"/>
    </source>
</evidence>
<dbReference type="Proteomes" id="UP000767291">
    <property type="component" value="Unassembled WGS sequence"/>
</dbReference>
<dbReference type="EMBL" id="JAGGJX010000003">
    <property type="protein sequence ID" value="MBP1855360.1"/>
    <property type="molecule type" value="Genomic_DNA"/>
</dbReference>
<evidence type="ECO:0000313" key="4">
    <source>
        <dbReference type="Proteomes" id="UP000767291"/>
    </source>
</evidence>
<proteinExistence type="predicted"/>
<dbReference type="RefSeq" id="WP_209456812.1">
    <property type="nucleotide sequence ID" value="NZ_BAAACS010000012.1"/>
</dbReference>
<keyword evidence="2" id="KW-0472">Membrane</keyword>
<feature type="compositionally biased region" description="Acidic residues" evidence="1">
    <location>
        <begin position="122"/>
        <end position="141"/>
    </location>
</feature>
<reference evidence="3 4" key="1">
    <citation type="submission" date="2021-03" db="EMBL/GenBank/DDBJ databases">
        <title>Genomic Encyclopedia of Type Strains, Phase IV (KMG-IV): sequencing the most valuable type-strain genomes for metagenomic binning, comparative biology and taxonomic classification.</title>
        <authorList>
            <person name="Goeker M."/>
        </authorList>
    </citation>
    <scope>NUCLEOTIDE SEQUENCE [LARGE SCALE GENOMIC DNA]</scope>
    <source>
        <strain evidence="3 4">DSM 1289</strain>
    </source>
</reference>
<name>A0ABS4EBQ6_9FIRM</name>
<organism evidence="3 4">
    <name type="scientific">Metaclostridioides mangenotii</name>
    <dbReference type="NCBI Taxonomy" id="1540"/>
    <lineage>
        <taxon>Bacteria</taxon>
        <taxon>Bacillati</taxon>
        <taxon>Bacillota</taxon>
        <taxon>Clostridia</taxon>
        <taxon>Peptostreptococcales</taxon>
        <taxon>Peptostreptococcaceae</taxon>
        <taxon>Metaclostridioides</taxon>
    </lineage>
</organism>
<keyword evidence="4" id="KW-1185">Reference proteome</keyword>
<gene>
    <name evidence="3" type="ORF">J2Z43_001755</name>
</gene>
<evidence type="ECO:0000256" key="1">
    <source>
        <dbReference type="SAM" id="MobiDB-lite"/>
    </source>
</evidence>
<sequence length="333" mass="38855">MRWILVFIFLYLIPLVILFRNYKNKKRSLVYSSIYVVLITLIVISNIYMSGLKRIEESMEKYRAVEVQVNNNGMIDYSSVDSIDKDNNYKVNNSKEDSLEEEGLNLDKEVYKKSELKNNDSLDSDDFDDEIDDELDDDSEESSNFVVNTDKNTAIESNKNISNESKQNSSSGDKYKVDKKIKKIRQSDLEKINGFRKEVFSVEKTALVPMQKCLPYTKNVASSLSNIKTVKKDITDARDKCKELAEFYREMDIPNLSEEKYERELKSAKSDMQKTYELREKSMDNALKLVDSKNPKYIAKVTDYLDSSDKKVKKFSERINDLIYKIEDEIKDR</sequence>
<keyword evidence="2" id="KW-0812">Transmembrane</keyword>
<comment type="caution">
    <text evidence="3">The sequence shown here is derived from an EMBL/GenBank/DDBJ whole genome shotgun (WGS) entry which is preliminary data.</text>
</comment>
<protein>
    <submittedName>
        <fullName evidence="3">Uncharacterized protein</fullName>
    </submittedName>
</protein>
<feature type="transmembrane region" description="Helical" evidence="2">
    <location>
        <begin position="6"/>
        <end position="22"/>
    </location>
</feature>
<feature type="region of interest" description="Disordered" evidence="1">
    <location>
        <begin position="119"/>
        <end position="177"/>
    </location>
</feature>